<dbReference type="Proteomes" id="UP001156703">
    <property type="component" value="Unassembled WGS sequence"/>
</dbReference>
<proteinExistence type="predicted"/>
<name>A0ABQ5Z2Z9_9SPHN</name>
<sequence>MTAIDTVSSLYRAFGESDMDTVGRLLADTHWNEAAGGPYGGVYRGFEEVAGNVFGRIAADVRDFSARPDELLAIGTDRVLALGTYRGETDAGPMAIRFGHLWTVAEGRISHFEQFTDTHHWRVATAS</sequence>
<organism evidence="2 3">
    <name type="scientific">Sphingomonas astaxanthinifaciens DSM 22298</name>
    <dbReference type="NCBI Taxonomy" id="1123267"/>
    <lineage>
        <taxon>Bacteria</taxon>
        <taxon>Pseudomonadati</taxon>
        <taxon>Pseudomonadota</taxon>
        <taxon>Alphaproteobacteria</taxon>
        <taxon>Sphingomonadales</taxon>
        <taxon>Sphingomonadaceae</taxon>
        <taxon>Sphingomonas</taxon>
    </lineage>
</organism>
<dbReference type="PANTHER" id="PTHR41252">
    <property type="entry name" value="BLR2505 PROTEIN"/>
    <property type="match status" value="1"/>
</dbReference>
<evidence type="ECO:0000313" key="3">
    <source>
        <dbReference type="Proteomes" id="UP001156703"/>
    </source>
</evidence>
<evidence type="ECO:0000259" key="1">
    <source>
        <dbReference type="Pfam" id="PF12680"/>
    </source>
</evidence>
<dbReference type="SUPFAM" id="SSF54427">
    <property type="entry name" value="NTF2-like"/>
    <property type="match status" value="1"/>
</dbReference>
<dbReference type="EMBL" id="BSOO01000001">
    <property type="protein sequence ID" value="GLR46339.1"/>
    <property type="molecule type" value="Genomic_DNA"/>
</dbReference>
<dbReference type="Pfam" id="PF12680">
    <property type="entry name" value="SnoaL_2"/>
    <property type="match status" value="1"/>
</dbReference>
<dbReference type="RefSeq" id="WP_051676505.1">
    <property type="nucleotide sequence ID" value="NZ_BSOO01000001.1"/>
</dbReference>
<dbReference type="Gene3D" id="3.10.450.50">
    <property type="match status" value="1"/>
</dbReference>
<dbReference type="InterPro" id="IPR037401">
    <property type="entry name" value="SnoaL-like"/>
</dbReference>
<evidence type="ECO:0000313" key="2">
    <source>
        <dbReference type="EMBL" id="GLR46339.1"/>
    </source>
</evidence>
<feature type="domain" description="SnoaL-like" evidence="1">
    <location>
        <begin position="9"/>
        <end position="111"/>
    </location>
</feature>
<dbReference type="InterPro" id="IPR032710">
    <property type="entry name" value="NTF2-like_dom_sf"/>
</dbReference>
<dbReference type="PANTHER" id="PTHR41252:SF1">
    <property type="entry name" value="BLR2505 PROTEIN"/>
    <property type="match status" value="1"/>
</dbReference>
<accession>A0ABQ5Z2Z9</accession>
<protein>
    <recommendedName>
        <fullName evidence="1">SnoaL-like domain-containing protein</fullName>
    </recommendedName>
</protein>
<comment type="caution">
    <text evidence="2">The sequence shown here is derived from an EMBL/GenBank/DDBJ whole genome shotgun (WGS) entry which is preliminary data.</text>
</comment>
<reference evidence="3" key="1">
    <citation type="journal article" date="2019" name="Int. J. Syst. Evol. Microbiol.">
        <title>The Global Catalogue of Microorganisms (GCM) 10K type strain sequencing project: providing services to taxonomists for standard genome sequencing and annotation.</title>
        <authorList>
            <consortium name="The Broad Institute Genomics Platform"/>
            <consortium name="The Broad Institute Genome Sequencing Center for Infectious Disease"/>
            <person name="Wu L."/>
            <person name="Ma J."/>
        </authorList>
    </citation>
    <scope>NUCLEOTIDE SEQUENCE [LARGE SCALE GENOMIC DNA]</scope>
    <source>
        <strain evidence="3">NBRC 102146</strain>
    </source>
</reference>
<keyword evidence="3" id="KW-1185">Reference proteome</keyword>
<gene>
    <name evidence="2" type="ORF">GCM10007925_00500</name>
</gene>